<reference evidence="1 2" key="1">
    <citation type="journal article" date="2016" name="Int. J. Syst. Evol. Microbiol.">
        <title>Lysobacter erysipheiresistens sp. nov., an antagonist of powdery mildew, isolated from tobacco-cultivated soil.</title>
        <authorList>
            <person name="Xie B."/>
            <person name="Li T."/>
            <person name="Lin X."/>
            <person name="Wang C.J."/>
            <person name="Chen Y.J."/>
            <person name="Liu W.J."/>
            <person name="Zhao Z.W."/>
        </authorList>
    </citation>
    <scope>NUCLEOTIDE SEQUENCE [LARGE SCALE GENOMIC DNA]</scope>
    <source>
        <strain evidence="1 2">RS-LYSO-3</strain>
    </source>
</reference>
<dbReference type="Pfam" id="PF00657">
    <property type="entry name" value="Lipase_GDSL"/>
    <property type="match status" value="1"/>
</dbReference>
<dbReference type="CDD" id="cd01830">
    <property type="entry name" value="XynE_like"/>
    <property type="match status" value="1"/>
</dbReference>
<accession>A0ABU7Z0B2</accession>
<dbReference type="InterPro" id="IPR053140">
    <property type="entry name" value="GDSL_Rv0518-like"/>
</dbReference>
<keyword evidence="1" id="KW-0378">Hydrolase</keyword>
<name>A0ABU7Z0B2_9GAMM</name>
<gene>
    <name evidence="1" type="ORF">SNE34_10940</name>
</gene>
<dbReference type="Proteomes" id="UP001355056">
    <property type="component" value="Unassembled WGS sequence"/>
</dbReference>
<dbReference type="InterPro" id="IPR001087">
    <property type="entry name" value="GDSL"/>
</dbReference>
<dbReference type="EMBL" id="JAXGFP010000005">
    <property type="protein sequence ID" value="MEG3184524.1"/>
    <property type="molecule type" value="Genomic_DNA"/>
</dbReference>
<dbReference type="GO" id="GO:0016787">
    <property type="term" value="F:hydrolase activity"/>
    <property type="evidence" value="ECO:0007669"/>
    <property type="project" value="UniProtKB-KW"/>
</dbReference>
<dbReference type="InterPro" id="IPR036514">
    <property type="entry name" value="SGNH_hydro_sf"/>
</dbReference>
<organism evidence="1 2">
    <name type="scientific">Novilysobacter erysipheiresistens</name>
    <dbReference type="NCBI Taxonomy" id="1749332"/>
    <lineage>
        <taxon>Bacteria</taxon>
        <taxon>Pseudomonadati</taxon>
        <taxon>Pseudomonadota</taxon>
        <taxon>Gammaproteobacteria</taxon>
        <taxon>Lysobacterales</taxon>
        <taxon>Lysobacteraceae</taxon>
        <taxon>Novilysobacter</taxon>
    </lineage>
</organism>
<keyword evidence="2" id="KW-1185">Reference proteome</keyword>
<protein>
    <submittedName>
        <fullName evidence="1">SGNH/GDSL hydrolase family protein</fullName>
    </submittedName>
</protein>
<evidence type="ECO:0000313" key="2">
    <source>
        <dbReference type="Proteomes" id="UP001355056"/>
    </source>
</evidence>
<dbReference type="PANTHER" id="PTHR43784:SF2">
    <property type="entry name" value="GDSL-LIKE LIPASE_ACYLHYDROLASE, PUTATIVE (AFU_ORTHOLOGUE AFUA_2G00820)-RELATED"/>
    <property type="match status" value="1"/>
</dbReference>
<evidence type="ECO:0000313" key="1">
    <source>
        <dbReference type="EMBL" id="MEG3184524.1"/>
    </source>
</evidence>
<sequence>MAGDQVASDTPSPESTLSARVFLSSILVERTAPTRTVVAIGDSITDGATATMDANTRWPDFLAERLVDNDVAVLNAGISGGRLLRDKMGTNALARLERDVLAQPGIAAVIVLIGINDISWNSMVFAPHDGPVAAAELIAGYRQLTARANLHGVRIIGATLTPFEGALQDTPMAGYYSAEKEQVRQAVNRWIRESGEFDAVIDFDAVTRDPAHPARLLPAYDSGDHLHPGDAGNKAMADAIDIGVLFGTR</sequence>
<dbReference type="PANTHER" id="PTHR43784">
    <property type="entry name" value="GDSL-LIKE LIPASE/ACYLHYDROLASE, PUTATIVE (AFU_ORTHOLOGUE AFUA_2G00820)-RELATED"/>
    <property type="match status" value="1"/>
</dbReference>
<proteinExistence type="predicted"/>
<dbReference type="RefSeq" id="WP_332617319.1">
    <property type="nucleotide sequence ID" value="NZ_JAXGFP010000005.1"/>
</dbReference>
<dbReference type="SUPFAM" id="SSF52266">
    <property type="entry name" value="SGNH hydrolase"/>
    <property type="match status" value="1"/>
</dbReference>
<dbReference type="Gene3D" id="3.40.50.1110">
    <property type="entry name" value="SGNH hydrolase"/>
    <property type="match status" value="1"/>
</dbReference>
<comment type="caution">
    <text evidence="1">The sequence shown here is derived from an EMBL/GenBank/DDBJ whole genome shotgun (WGS) entry which is preliminary data.</text>
</comment>